<evidence type="ECO:0000313" key="1">
    <source>
        <dbReference type="EMBL" id="RAH69184.1"/>
    </source>
</evidence>
<dbReference type="EMBL" id="KZ824962">
    <property type="protein sequence ID" value="RAH69184.1"/>
    <property type="molecule type" value="Genomic_DNA"/>
</dbReference>
<dbReference type="Proteomes" id="UP000249661">
    <property type="component" value="Unassembled WGS sequence"/>
</dbReference>
<gene>
    <name evidence="1" type="ORF">BO66DRAFT_454236</name>
</gene>
<proteinExistence type="predicted"/>
<evidence type="ECO:0000313" key="2">
    <source>
        <dbReference type="Proteomes" id="UP000249661"/>
    </source>
</evidence>
<sequence length="518" mass="57226">MIQSGVCLLENQNASRKHLYKCTETMDTTRPTTNHSVKMITPPYNTKRSSSPNVKVRTFAQRGEAEDLDDGRPRNCENKNASSPPRRHYDKKRKTERNSTDALEAALTLPSFACAASLLDPMKFSHARAAGSADRQHMDVDLAMVHEVDEPSSLPSTLSVSSPLNGIVRIAAGETADTADCAIPPPASHSSLRHTYRTYIPILSSEYPLNYLSTDLEPCVAAETQVDYQNHHHYHHSFSRTGFPIYEDPDDIEIQFQEIRVNVFAPWDEDKENIDEGLWNGEPAEEGGGGGGENQHEDSSTRNGNTHIIETHDLTLNTNLDTDADMNMEMDLDLDLENITMFPAPENSLFSTPTTQHSMDTNAFNWDANANLTTVLTPITGDASTSYAAFFDEPEAIVGPWTHVPDLVAPFSVVHTSQELPMDNGTDHAALAPVDEITINPPPEFDFAEHDQVTPDASGLWLPWSSQSLTASEMAALALSVARQREEQMQGDQMQQQTQTQIDAAAGGKKVRRGTRRL</sequence>
<accession>A0ACD1H711</accession>
<reference evidence="1" key="1">
    <citation type="submission" date="2018-02" db="EMBL/GenBank/DDBJ databases">
        <title>The genomes of Aspergillus section Nigri reveals drivers in fungal speciation.</title>
        <authorList>
            <consortium name="DOE Joint Genome Institute"/>
            <person name="Vesth T.C."/>
            <person name="Nybo J."/>
            <person name="Theobald S."/>
            <person name="Brandl J."/>
            <person name="Frisvad J.C."/>
            <person name="Nielsen K.F."/>
            <person name="Lyhne E.K."/>
            <person name="Kogle M.E."/>
            <person name="Kuo A."/>
            <person name="Riley R."/>
            <person name="Clum A."/>
            <person name="Nolan M."/>
            <person name="Lipzen A."/>
            <person name="Salamov A."/>
            <person name="Henrissat B."/>
            <person name="Wiebenga A."/>
            <person name="De vries R.P."/>
            <person name="Grigoriev I.V."/>
            <person name="Mortensen U.H."/>
            <person name="Andersen M.R."/>
            <person name="Baker S.E."/>
        </authorList>
    </citation>
    <scope>NUCLEOTIDE SEQUENCE</scope>
    <source>
        <strain evidence="1">CBS 121060</strain>
    </source>
</reference>
<protein>
    <submittedName>
        <fullName evidence="1">Uncharacterized protein</fullName>
    </submittedName>
</protein>
<organism evidence="1 2">
    <name type="scientific">Aspergillus aculeatinus CBS 121060</name>
    <dbReference type="NCBI Taxonomy" id="1448322"/>
    <lineage>
        <taxon>Eukaryota</taxon>
        <taxon>Fungi</taxon>
        <taxon>Dikarya</taxon>
        <taxon>Ascomycota</taxon>
        <taxon>Pezizomycotina</taxon>
        <taxon>Eurotiomycetes</taxon>
        <taxon>Eurotiomycetidae</taxon>
        <taxon>Eurotiales</taxon>
        <taxon>Aspergillaceae</taxon>
        <taxon>Aspergillus</taxon>
        <taxon>Aspergillus subgen. Circumdati</taxon>
    </lineage>
</organism>
<keyword evidence="2" id="KW-1185">Reference proteome</keyword>
<name>A0ACD1H711_9EURO</name>